<dbReference type="Pfam" id="PF12656">
    <property type="entry name" value="G-patch_2"/>
    <property type="match status" value="1"/>
</dbReference>
<dbReference type="RefSeq" id="XP_010919067.1">
    <property type="nucleotide sequence ID" value="XM_010920765.2"/>
</dbReference>
<reference evidence="9" key="1">
    <citation type="submission" date="2022-04" db="UniProtKB">
        <authorList>
            <consortium name="RefSeq"/>
        </authorList>
    </citation>
    <scope>IDENTIFICATION</scope>
</reference>
<dbReference type="SMART" id="SM00739">
    <property type="entry name" value="KOW"/>
    <property type="match status" value="2"/>
</dbReference>
<evidence type="ECO:0000313" key="8">
    <source>
        <dbReference type="RefSeq" id="XP_010919064.1"/>
    </source>
</evidence>
<feature type="compositionally biased region" description="Basic and acidic residues" evidence="5">
    <location>
        <begin position="316"/>
        <end position="345"/>
    </location>
</feature>
<dbReference type="InterPro" id="IPR005824">
    <property type="entry name" value="KOW"/>
</dbReference>
<dbReference type="InterPro" id="IPR045166">
    <property type="entry name" value="Spp2-like"/>
</dbReference>
<feature type="region of interest" description="Disordered" evidence="5">
    <location>
        <begin position="208"/>
        <end position="251"/>
    </location>
</feature>
<keyword evidence="4" id="KW-0539">Nucleus</keyword>
<sequence length="479" mass="53032">MKLSFSLSSKPSSTSRPNPPKEVRNGGGKAEDVEPKPQFVTVFDPAQTLDTPAKLVIPPIPNADLHPTKKMKNLPLPTADDDPSAAVASETRFVLDTSTGDAPASNISYGLTLRSNGAAASADSRSQEEDGDRCRATLVEDSMLRRFKEDMKNLPEDRGFDEFNDIPVEGFGAALLAGYGWSEGKGIGRNNKGDTKVVLYERRAGTEGLGYVPSSSDPKKRKGQWIAQERKEKEKEKEKQEKDKEKDKFVRVISGRHTGMKGKVLKGSVASKVLLKLLETGEEVKLEGGMVVELGSEKEEKFLGRLNELRIVDKDDKREDRRKGDKRREEKSRDEEVKKGKDLHQRSSSGCGERRRTVRWLKNHIRVRIISENFMGGKLFLQKGEVVDVVGPTTCDIAMDGSRELLQGVDQEILETALPRRGGPVLVLSGKHEGVFGSLVERNKEDETAVVRDADTHALITVRLEQIAEYTGDPSYIGH</sequence>
<evidence type="ECO:0000313" key="10">
    <source>
        <dbReference type="RefSeq" id="XP_010919067.1"/>
    </source>
</evidence>
<dbReference type="GO" id="GO:0005681">
    <property type="term" value="C:spliceosomal complex"/>
    <property type="evidence" value="ECO:0007669"/>
    <property type="project" value="TreeGrafter"/>
</dbReference>
<dbReference type="GeneID" id="105043277"/>
<comment type="similarity">
    <text evidence="2">Belongs to the MOS2 family.</text>
</comment>
<evidence type="ECO:0000256" key="3">
    <source>
        <dbReference type="ARBA" id="ARBA00022737"/>
    </source>
</evidence>
<dbReference type="GO" id="GO:0003676">
    <property type="term" value="F:nucleic acid binding"/>
    <property type="evidence" value="ECO:0007669"/>
    <property type="project" value="InterPro"/>
</dbReference>
<dbReference type="PANTHER" id="PTHR15818:SF2">
    <property type="entry name" value="G-PATCH DOMAIN AND KOW MOTIFS-CONTAINING PROTEIN"/>
    <property type="match status" value="1"/>
</dbReference>
<organism evidence="9">
    <name type="scientific">Elaeis guineensis var. tenera</name>
    <name type="common">Oil palm</name>
    <dbReference type="NCBI Taxonomy" id="51953"/>
    <lineage>
        <taxon>Eukaryota</taxon>
        <taxon>Viridiplantae</taxon>
        <taxon>Streptophyta</taxon>
        <taxon>Embryophyta</taxon>
        <taxon>Tracheophyta</taxon>
        <taxon>Spermatophyta</taxon>
        <taxon>Magnoliopsida</taxon>
        <taxon>Liliopsida</taxon>
        <taxon>Arecaceae</taxon>
        <taxon>Arecoideae</taxon>
        <taxon>Cocoseae</taxon>
        <taxon>Elaeidinae</taxon>
        <taxon>Elaeis</taxon>
    </lineage>
</organism>
<dbReference type="KEGG" id="egu:105043277"/>
<dbReference type="InterPro" id="IPR026822">
    <property type="entry name" value="Spp2/MOS2_G-patch"/>
</dbReference>
<comment type="subcellular location">
    <subcellularLocation>
        <location evidence="1">Nucleus</location>
    </subcellularLocation>
</comment>
<proteinExistence type="inferred from homology"/>
<dbReference type="Pfam" id="PF25088">
    <property type="entry name" value="GPKOW_C"/>
    <property type="match status" value="1"/>
</dbReference>
<dbReference type="CDD" id="cd13153">
    <property type="entry name" value="KOW_GPKOW_B"/>
    <property type="match status" value="1"/>
</dbReference>
<gene>
    <name evidence="8 9 10" type="primary">LOC105043277</name>
</gene>
<name>A0A6I9R209_ELAGV</name>
<dbReference type="InterPro" id="IPR000467">
    <property type="entry name" value="G_patch_dom"/>
</dbReference>
<evidence type="ECO:0000256" key="1">
    <source>
        <dbReference type="ARBA" id="ARBA00004123"/>
    </source>
</evidence>
<evidence type="ECO:0000256" key="4">
    <source>
        <dbReference type="ARBA" id="ARBA00023242"/>
    </source>
</evidence>
<accession>A0A6I9R209</accession>
<dbReference type="OrthoDB" id="5577072at2759"/>
<feature type="compositionally biased region" description="Low complexity" evidence="5">
    <location>
        <begin position="1"/>
        <end position="16"/>
    </location>
</feature>
<feature type="domain" description="G-patch" evidence="6">
    <location>
        <begin position="168"/>
        <end position="214"/>
    </location>
</feature>
<dbReference type="RefSeq" id="XP_010919065.1">
    <property type="nucleotide sequence ID" value="XM_010920763.3"/>
</dbReference>
<dbReference type="Proteomes" id="UP000504607">
    <property type="component" value="Chromosome 4"/>
</dbReference>
<dbReference type="AlphaFoldDB" id="A0A6I9R209"/>
<evidence type="ECO:0000256" key="2">
    <source>
        <dbReference type="ARBA" id="ARBA00010966"/>
    </source>
</evidence>
<feature type="compositionally biased region" description="Basic and acidic residues" evidence="5">
    <location>
        <begin position="228"/>
        <end position="250"/>
    </location>
</feature>
<evidence type="ECO:0000313" key="7">
    <source>
        <dbReference type="Proteomes" id="UP000504607"/>
    </source>
</evidence>
<evidence type="ECO:0000256" key="5">
    <source>
        <dbReference type="SAM" id="MobiDB-lite"/>
    </source>
</evidence>
<keyword evidence="3" id="KW-0677">Repeat</keyword>
<feature type="region of interest" description="Disordered" evidence="5">
    <location>
        <begin position="53"/>
        <end position="85"/>
    </location>
</feature>
<protein>
    <submittedName>
        <fullName evidence="8 9">protein MOS2</fullName>
    </submittedName>
</protein>
<dbReference type="RefSeq" id="XP_010919064.1">
    <property type="nucleotide sequence ID" value="XM_010920762.2"/>
</dbReference>
<evidence type="ECO:0000313" key="9">
    <source>
        <dbReference type="RefSeq" id="XP_010919065.1"/>
    </source>
</evidence>
<dbReference type="PROSITE" id="PS50174">
    <property type="entry name" value="G_PATCH"/>
    <property type="match status" value="1"/>
</dbReference>
<dbReference type="PANTHER" id="PTHR15818">
    <property type="entry name" value="G PATCH AND KOW-CONTAINING"/>
    <property type="match status" value="1"/>
</dbReference>
<dbReference type="SMART" id="SM00443">
    <property type="entry name" value="G_patch"/>
    <property type="match status" value="1"/>
</dbReference>
<dbReference type="InterPro" id="IPR041994">
    <property type="entry name" value="GPKOW_KOW2"/>
</dbReference>
<keyword evidence="7" id="KW-1185">Reference proteome</keyword>
<dbReference type="GO" id="GO:0000398">
    <property type="term" value="P:mRNA splicing, via spliceosome"/>
    <property type="evidence" value="ECO:0007669"/>
    <property type="project" value="InterPro"/>
</dbReference>
<dbReference type="Gene3D" id="2.30.30.140">
    <property type="match status" value="1"/>
</dbReference>
<feature type="compositionally biased region" description="Basic and acidic residues" evidence="5">
    <location>
        <begin position="19"/>
        <end position="35"/>
    </location>
</feature>
<evidence type="ECO:0000259" key="6">
    <source>
        <dbReference type="PROSITE" id="PS50174"/>
    </source>
</evidence>
<feature type="region of interest" description="Disordered" evidence="5">
    <location>
        <begin position="1"/>
        <end position="35"/>
    </location>
</feature>
<feature type="region of interest" description="Disordered" evidence="5">
    <location>
        <begin position="316"/>
        <end position="351"/>
    </location>
</feature>